<dbReference type="EMBL" id="MCFF01000017">
    <property type="protein sequence ID" value="ORZ16783.1"/>
    <property type="molecule type" value="Genomic_DNA"/>
</dbReference>
<feature type="transmembrane region" description="Helical" evidence="5">
    <location>
        <begin position="65"/>
        <end position="86"/>
    </location>
</feature>
<evidence type="ECO:0000256" key="1">
    <source>
        <dbReference type="ARBA" id="ARBA00004141"/>
    </source>
</evidence>
<organism evidence="6 7">
    <name type="scientific">Lobosporangium transversale</name>
    <dbReference type="NCBI Taxonomy" id="64571"/>
    <lineage>
        <taxon>Eukaryota</taxon>
        <taxon>Fungi</taxon>
        <taxon>Fungi incertae sedis</taxon>
        <taxon>Mucoromycota</taxon>
        <taxon>Mortierellomycotina</taxon>
        <taxon>Mortierellomycetes</taxon>
        <taxon>Mortierellales</taxon>
        <taxon>Mortierellaceae</taxon>
        <taxon>Lobosporangium</taxon>
    </lineage>
</organism>
<keyword evidence="2 5" id="KW-0812">Transmembrane</keyword>
<keyword evidence="7" id="KW-1185">Reference proteome</keyword>
<protein>
    <recommendedName>
        <fullName evidence="8">Tetraspanin family-domain-containing protein</fullName>
    </recommendedName>
</protein>
<gene>
    <name evidence="6" type="ORF">BCR41DRAFT_386341</name>
</gene>
<comment type="caution">
    <text evidence="6">The sequence shown here is derived from an EMBL/GenBank/DDBJ whole genome shotgun (WGS) entry which is preliminary data.</text>
</comment>
<dbReference type="InterPro" id="IPR018499">
    <property type="entry name" value="Tetraspanin/Peripherin"/>
</dbReference>
<proteinExistence type="predicted"/>
<evidence type="ECO:0000256" key="4">
    <source>
        <dbReference type="ARBA" id="ARBA00023136"/>
    </source>
</evidence>
<feature type="transmembrane region" description="Helical" evidence="5">
    <location>
        <begin position="32"/>
        <end position="53"/>
    </location>
</feature>
<feature type="transmembrane region" description="Helical" evidence="5">
    <location>
        <begin position="160"/>
        <end position="182"/>
    </location>
</feature>
<comment type="subcellular location">
    <subcellularLocation>
        <location evidence="1">Membrane</location>
        <topology evidence="1">Multi-pass membrane protein</topology>
    </subcellularLocation>
</comment>
<evidence type="ECO:0000256" key="5">
    <source>
        <dbReference type="SAM" id="Phobius"/>
    </source>
</evidence>
<dbReference type="OrthoDB" id="2422716at2759"/>
<reference evidence="6 7" key="1">
    <citation type="submission" date="2016-07" db="EMBL/GenBank/DDBJ databases">
        <title>Pervasive Adenine N6-methylation of Active Genes in Fungi.</title>
        <authorList>
            <consortium name="DOE Joint Genome Institute"/>
            <person name="Mondo S.J."/>
            <person name="Dannebaum R.O."/>
            <person name="Kuo R.C."/>
            <person name="Labutti K."/>
            <person name="Haridas S."/>
            <person name="Kuo A."/>
            <person name="Salamov A."/>
            <person name="Ahrendt S.R."/>
            <person name="Lipzen A."/>
            <person name="Sullivan W."/>
            <person name="Andreopoulos W.B."/>
            <person name="Clum A."/>
            <person name="Lindquist E."/>
            <person name="Daum C."/>
            <person name="Ramamoorthy G.K."/>
            <person name="Gryganskyi A."/>
            <person name="Culley D."/>
            <person name="Magnuson J.K."/>
            <person name="James T.Y."/>
            <person name="O'Malley M.A."/>
            <person name="Stajich J.E."/>
            <person name="Spatafora J.W."/>
            <person name="Visel A."/>
            <person name="Grigoriev I.V."/>
        </authorList>
    </citation>
    <scope>NUCLEOTIDE SEQUENCE [LARGE SCALE GENOMIC DNA]</scope>
    <source>
        <strain evidence="6 7">NRRL 3116</strain>
    </source>
</reference>
<dbReference type="Proteomes" id="UP000193648">
    <property type="component" value="Unassembled WGS sequence"/>
</dbReference>
<dbReference type="GO" id="GO:0016020">
    <property type="term" value="C:membrane"/>
    <property type="evidence" value="ECO:0007669"/>
    <property type="project" value="UniProtKB-SubCell"/>
</dbReference>
<dbReference type="AlphaFoldDB" id="A0A1Y2GNM1"/>
<keyword evidence="3 5" id="KW-1133">Transmembrane helix</keyword>
<name>A0A1Y2GNM1_9FUNG</name>
<accession>A0A1Y2GNM1</accession>
<evidence type="ECO:0000313" key="7">
    <source>
        <dbReference type="Proteomes" id="UP000193648"/>
    </source>
</evidence>
<sequence length="265" mass="30349">MIPALVLLTQILQTQKQNIKAMHPHDIILIPTLSIGVDLMSIGVVLVSIMGLCGIAKGCTRLMNLYFVLVLCFIAIQVGHATISFMSGSPWVEETLENSWDKAYDMDKGTIWDLQREFHCQGFRTQEDRAVRMMLQESDSHLSPCLEILQRHFGHRLRGLSLYILCIRLIQFTGVFLLSILFKYLTVLEQTEENEQSQQTDEESRFFKNEKQFEDEGSGVSLMAEVNTDGGLPQYTAEDTYDGQYGYHDLPEYVEDEYEPTVYIL</sequence>
<evidence type="ECO:0000313" key="6">
    <source>
        <dbReference type="EMBL" id="ORZ16783.1"/>
    </source>
</evidence>
<keyword evidence="4 5" id="KW-0472">Membrane</keyword>
<evidence type="ECO:0000256" key="2">
    <source>
        <dbReference type="ARBA" id="ARBA00022692"/>
    </source>
</evidence>
<dbReference type="RefSeq" id="XP_021881718.1">
    <property type="nucleotide sequence ID" value="XM_022027780.1"/>
</dbReference>
<evidence type="ECO:0008006" key="8">
    <source>
        <dbReference type="Google" id="ProtNLM"/>
    </source>
</evidence>
<dbReference type="GeneID" id="33569623"/>
<dbReference type="Pfam" id="PF00335">
    <property type="entry name" value="Tetraspanin"/>
    <property type="match status" value="1"/>
</dbReference>
<dbReference type="InParanoid" id="A0A1Y2GNM1"/>
<evidence type="ECO:0000256" key="3">
    <source>
        <dbReference type="ARBA" id="ARBA00022989"/>
    </source>
</evidence>